<evidence type="ECO:0000313" key="2">
    <source>
        <dbReference type="EMBL" id="SBR72304.1"/>
    </source>
</evidence>
<evidence type="ECO:0000256" key="1">
    <source>
        <dbReference type="SAM" id="MobiDB-lite"/>
    </source>
</evidence>
<feature type="region of interest" description="Disordered" evidence="1">
    <location>
        <begin position="1"/>
        <end position="87"/>
    </location>
</feature>
<name>A0A1A8NTY1_9TELE</name>
<organism evidence="2">
    <name type="scientific">Nothobranchius rachovii</name>
    <name type="common">bluefin notho</name>
    <dbReference type="NCBI Taxonomy" id="451742"/>
    <lineage>
        <taxon>Eukaryota</taxon>
        <taxon>Metazoa</taxon>
        <taxon>Chordata</taxon>
        <taxon>Craniata</taxon>
        <taxon>Vertebrata</taxon>
        <taxon>Euteleostomi</taxon>
        <taxon>Actinopterygii</taxon>
        <taxon>Neopterygii</taxon>
        <taxon>Teleostei</taxon>
        <taxon>Neoteleostei</taxon>
        <taxon>Acanthomorphata</taxon>
        <taxon>Ovalentaria</taxon>
        <taxon>Atherinomorphae</taxon>
        <taxon>Cyprinodontiformes</taxon>
        <taxon>Nothobranchiidae</taxon>
        <taxon>Nothobranchius</taxon>
    </lineage>
</organism>
<accession>A0A1A8NTY1</accession>
<protein>
    <submittedName>
        <fullName evidence="2">Uncharacterized protein</fullName>
    </submittedName>
</protein>
<reference evidence="2" key="2">
    <citation type="submission" date="2016-06" db="EMBL/GenBank/DDBJ databases">
        <title>The genome of a short-lived fish provides insights into sex chromosome evolution and the genetic control of aging.</title>
        <authorList>
            <person name="Reichwald K."/>
            <person name="Felder M."/>
            <person name="Petzold A."/>
            <person name="Koch P."/>
            <person name="Groth M."/>
            <person name="Platzer M."/>
        </authorList>
    </citation>
    <scope>NUCLEOTIDE SEQUENCE</scope>
    <source>
        <tissue evidence="2">Brain</tissue>
    </source>
</reference>
<gene>
    <name evidence="2" type="primary">Nfu_g_1_023930</name>
</gene>
<feature type="compositionally biased region" description="Basic and acidic residues" evidence="1">
    <location>
        <begin position="78"/>
        <end position="87"/>
    </location>
</feature>
<proteinExistence type="predicted"/>
<dbReference type="EMBL" id="HAEH01003834">
    <property type="protein sequence ID" value="SBR72304.1"/>
    <property type="molecule type" value="Transcribed_RNA"/>
</dbReference>
<sequence length="87" mass="9373">MAAANIPKGPHSQPPVVHPPRQPKHLQRGATAPQSQTPPVNPPPGNIRILQTQTPHPPTHTIPQDNINGPPPSLCDGTDQRSPERFI</sequence>
<reference evidence="2" key="1">
    <citation type="submission" date="2016-05" db="EMBL/GenBank/DDBJ databases">
        <authorList>
            <person name="Lavstsen T."/>
            <person name="Jespersen J.S."/>
        </authorList>
    </citation>
    <scope>NUCLEOTIDE SEQUENCE</scope>
    <source>
        <tissue evidence="2">Brain</tissue>
    </source>
</reference>
<dbReference type="AlphaFoldDB" id="A0A1A8NTY1"/>
<dbReference type="EMBL" id="HAEI01005806">
    <property type="protein sequence ID" value="SBR94923.1"/>
    <property type="molecule type" value="Transcribed_RNA"/>
</dbReference>